<proteinExistence type="predicted"/>
<sequence length="81" mass="9330">MTMHRRSKELGTVVRSINEDGGALCVDLFQRSDGTFGYEEYRHDVETGEGWFPIGFYYETKFETLDAALEAAHASVKWLHR</sequence>
<keyword evidence="2" id="KW-1185">Reference proteome</keyword>
<evidence type="ECO:0000313" key="1">
    <source>
        <dbReference type="EMBL" id="MFD0916771.1"/>
    </source>
</evidence>
<protein>
    <submittedName>
        <fullName evidence="1">Uncharacterized protein</fullName>
    </submittedName>
</protein>
<organism evidence="1 2">
    <name type="scientific">Pseudahrensia aquimaris</name>
    <dbReference type="NCBI Taxonomy" id="744461"/>
    <lineage>
        <taxon>Bacteria</taxon>
        <taxon>Pseudomonadati</taxon>
        <taxon>Pseudomonadota</taxon>
        <taxon>Alphaproteobacteria</taxon>
        <taxon>Hyphomicrobiales</taxon>
        <taxon>Ahrensiaceae</taxon>
        <taxon>Pseudahrensia</taxon>
    </lineage>
</organism>
<evidence type="ECO:0000313" key="2">
    <source>
        <dbReference type="Proteomes" id="UP001597101"/>
    </source>
</evidence>
<dbReference type="EMBL" id="JBHTJV010000009">
    <property type="protein sequence ID" value="MFD0916771.1"/>
    <property type="molecule type" value="Genomic_DNA"/>
</dbReference>
<dbReference type="RefSeq" id="WP_377212620.1">
    <property type="nucleotide sequence ID" value="NZ_JBHTJV010000009.1"/>
</dbReference>
<accession>A0ABW3FE83</accession>
<name>A0ABW3FE83_9HYPH</name>
<comment type="caution">
    <text evidence="1">The sequence shown here is derived from an EMBL/GenBank/DDBJ whole genome shotgun (WGS) entry which is preliminary data.</text>
</comment>
<gene>
    <name evidence="1" type="ORF">ACFQ14_10165</name>
</gene>
<reference evidence="2" key="1">
    <citation type="journal article" date="2019" name="Int. J. Syst. Evol. Microbiol.">
        <title>The Global Catalogue of Microorganisms (GCM) 10K type strain sequencing project: providing services to taxonomists for standard genome sequencing and annotation.</title>
        <authorList>
            <consortium name="The Broad Institute Genomics Platform"/>
            <consortium name="The Broad Institute Genome Sequencing Center for Infectious Disease"/>
            <person name="Wu L."/>
            <person name="Ma J."/>
        </authorList>
    </citation>
    <scope>NUCLEOTIDE SEQUENCE [LARGE SCALE GENOMIC DNA]</scope>
    <source>
        <strain evidence="2">CCUG 60023</strain>
    </source>
</reference>
<dbReference type="Proteomes" id="UP001597101">
    <property type="component" value="Unassembled WGS sequence"/>
</dbReference>